<gene>
    <name evidence="2" type="ORF">NE619_13580</name>
</gene>
<dbReference type="Proteomes" id="UP001524502">
    <property type="component" value="Unassembled WGS sequence"/>
</dbReference>
<evidence type="ECO:0000259" key="1">
    <source>
        <dbReference type="SMART" id="SM00849"/>
    </source>
</evidence>
<dbReference type="EMBL" id="JANFXK010000016">
    <property type="protein sequence ID" value="MCQ4637760.1"/>
    <property type="molecule type" value="Genomic_DNA"/>
</dbReference>
<feature type="domain" description="Metallo-beta-lactamase" evidence="1">
    <location>
        <begin position="20"/>
        <end position="246"/>
    </location>
</feature>
<comment type="caution">
    <text evidence="2">The sequence shown here is derived from an EMBL/GenBank/DDBJ whole genome shotgun (WGS) entry which is preliminary data.</text>
</comment>
<dbReference type="PANTHER" id="PTHR13754:SF13">
    <property type="entry name" value="METALLO-BETA-LACTAMASE SUPERFAMILY PROTEIN (AFU_ORTHOLOGUE AFUA_3G07630)"/>
    <property type="match status" value="1"/>
</dbReference>
<protein>
    <submittedName>
        <fullName evidence="2">MBL fold metallo-hydrolase</fullName>
    </submittedName>
</protein>
<sequence length="275" mass="30756">MRFKFLMENKTEGSGCVAEHGLSIYIEAQGRKLLFDTGASPLFAENAKKMGVDLSQVETLIISHGHYDHTGGVPQFCEINKIAPIYIHQGAFYETYGKKNGKWEEQTSGIRWSDHERSQIDPRIVRTDQVTWLSEDIAISGTIPKIPGFEPTETFYRRYEDGSCEPDPMDHEQILVIKEPEGLYVFSGCSHRGVVPAIRYAREIFDGERIAVLVAGMHLYSAGKDMRRKVVEQVLKEEMDLVMPVHCTGIDAICDLKAALGDKCVVATAGSSYGY</sequence>
<dbReference type="Gene3D" id="3.60.15.10">
    <property type="entry name" value="Ribonuclease Z/Hydroxyacylglutathione hydrolase-like"/>
    <property type="match status" value="1"/>
</dbReference>
<organism evidence="2 3">
    <name type="scientific">Anaerovorax odorimutans</name>
    <dbReference type="NCBI Taxonomy" id="109327"/>
    <lineage>
        <taxon>Bacteria</taxon>
        <taxon>Bacillati</taxon>
        <taxon>Bacillota</taxon>
        <taxon>Clostridia</taxon>
        <taxon>Peptostreptococcales</taxon>
        <taxon>Anaerovoracaceae</taxon>
        <taxon>Anaerovorax</taxon>
    </lineage>
</organism>
<dbReference type="RefSeq" id="WP_256132944.1">
    <property type="nucleotide sequence ID" value="NZ_JANFXK010000016.1"/>
</dbReference>
<keyword evidence="3" id="KW-1185">Reference proteome</keyword>
<reference evidence="2 3" key="1">
    <citation type="submission" date="2022-06" db="EMBL/GenBank/DDBJ databases">
        <title>Isolation of gut microbiota from human fecal samples.</title>
        <authorList>
            <person name="Pamer E.G."/>
            <person name="Barat B."/>
            <person name="Waligurski E."/>
            <person name="Medina S."/>
            <person name="Paddock L."/>
            <person name="Mostad J."/>
        </authorList>
    </citation>
    <scope>NUCLEOTIDE SEQUENCE [LARGE SCALE GENOMIC DNA]</scope>
    <source>
        <strain evidence="2 3">SL.3.17</strain>
    </source>
</reference>
<name>A0ABT1RRE2_9FIRM</name>
<dbReference type="CDD" id="cd07713">
    <property type="entry name" value="DHPS-like_MBL-fold"/>
    <property type="match status" value="1"/>
</dbReference>
<dbReference type="PANTHER" id="PTHR13754">
    <property type="entry name" value="METALLO-BETA-LACTAMASE SUPERFAMILY PROTEIN"/>
    <property type="match status" value="1"/>
</dbReference>
<dbReference type="InterPro" id="IPR001279">
    <property type="entry name" value="Metallo-B-lactamas"/>
</dbReference>
<dbReference type="Pfam" id="PF00753">
    <property type="entry name" value="Lactamase_B"/>
    <property type="match status" value="1"/>
</dbReference>
<evidence type="ECO:0000313" key="2">
    <source>
        <dbReference type="EMBL" id="MCQ4637760.1"/>
    </source>
</evidence>
<accession>A0ABT1RRE2</accession>
<dbReference type="SUPFAM" id="SSF56281">
    <property type="entry name" value="Metallo-hydrolase/oxidoreductase"/>
    <property type="match status" value="1"/>
</dbReference>
<dbReference type="InterPro" id="IPR052926">
    <property type="entry name" value="Metallo-beta-lactamase_dom"/>
</dbReference>
<dbReference type="SMART" id="SM00849">
    <property type="entry name" value="Lactamase_B"/>
    <property type="match status" value="1"/>
</dbReference>
<dbReference type="InterPro" id="IPR036866">
    <property type="entry name" value="RibonucZ/Hydroxyglut_hydro"/>
</dbReference>
<dbReference type="InterPro" id="IPR041712">
    <property type="entry name" value="DHPS-like_MBL-fold"/>
</dbReference>
<proteinExistence type="predicted"/>
<evidence type="ECO:0000313" key="3">
    <source>
        <dbReference type="Proteomes" id="UP001524502"/>
    </source>
</evidence>